<dbReference type="RefSeq" id="WP_105053123.1">
    <property type="nucleotide sequence ID" value="NZ_BSNH01000008.1"/>
</dbReference>
<keyword evidence="2" id="KW-1133">Transmembrane helix</keyword>
<sequence>MAKHSVIYAFVVLLIVGALPSFAAADLMSPTSPVNVPKLNFIKNYAGKNEIKILNNRFRVDYHVEEVMLLFFRKQGSKPIVLIQPDGSKIYPRDANDKTIEWHADTGYDLIKIKEPMPGPWQAVGKILPDSKIIILTDIELQADSFPDVVFQYEVIKAEARVVNSNEVIKSKMFHEVISLRANLYPTQDPTQDNFGTSIFQLGEFLDDGKGLDERPRDGVFTIQYTIKTMHGEWIPNYRINAELFSRELMQDPITVVDSPISFTVLPAKMNDAGEIDRYHNFMFTVDDTNIDNLSLLFQGTIRFPNGDKQTFSVEGMQERRIEIFNGEYGLFTVDMHVFGTKKDGREFHLDIPPYQFVTEEPEIDYIVLPEMTDGLMDAEMEGGDSALKVDAEPELPVGFIIFINILILSFGCLVIWLFVLKRDIKNPFARFFKKKDKNKEDSEMDFENEPQPKSEELDNNQDIDDSPDDILDLSLPED</sequence>
<keyword evidence="2" id="KW-0812">Transmembrane</keyword>
<comment type="caution">
    <text evidence="4">The sequence shown here is derived from an EMBL/GenBank/DDBJ whole genome shotgun (WGS) entry which is preliminary data.</text>
</comment>
<accession>A0A2S7UXE2</accession>
<dbReference type="AlphaFoldDB" id="A0A2S7UXE2"/>
<keyword evidence="5" id="KW-1185">Reference proteome</keyword>
<evidence type="ECO:0000313" key="4">
    <source>
        <dbReference type="EMBL" id="PQJ54603.1"/>
    </source>
</evidence>
<reference evidence="4 5" key="1">
    <citation type="submission" date="2016-12" db="EMBL/GenBank/DDBJ databases">
        <title>Diversity of luminous bacteria.</title>
        <authorList>
            <person name="Yoshizawa S."/>
            <person name="Kogure K."/>
        </authorList>
    </citation>
    <scope>NUCLEOTIDE SEQUENCE [LARGE SCALE GENOMIC DNA]</scope>
    <source>
        <strain evidence="4 5">SA4-48</strain>
    </source>
</reference>
<name>A0A2S7UXE2_9GAMM</name>
<evidence type="ECO:0000313" key="5">
    <source>
        <dbReference type="Proteomes" id="UP000239007"/>
    </source>
</evidence>
<evidence type="ECO:0000256" key="1">
    <source>
        <dbReference type="SAM" id="MobiDB-lite"/>
    </source>
</evidence>
<feature type="compositionally biased region" description="Acidic residues" evidence="1">
    <location>
        <begin position="458"/>
        <end position="479"/>
    </location>
</feature>
<protein>
    <submittedName>
        <fullName evidence="4">TIGR03503 family protein</fullName>
    </submittedName>
</protein>
<gene>
    <name evidence="4" type="ORF">BTO11_13760</name>
</gene>
<proteinExistence type="predicted"/>
<evidence type="ECO:0000256" key="3">
    <source>
        <dbReference type="SAM" id="SignalP"/>
    </source>
</evidence>
<keyword evidence="3" id="KW-0732">Signal</keyword>
<dbReference type="Proteomes" id="UP000239007">
    <property type="component" value="Unassembled WGS sequence"/>
</dbReference>
<feature type="signal peptide" evidence="3">
    <location>
        <begin position="1"/>
        <end position="23"/>
    </location>
</feature>
<evidence type="ECO:0000256" key="2">
    <source>
        <dbReference type="SAM" id="Phobius"/>
    </source>
</evidence>
<feature type="transmembrane region" description="Helical" evidence="2">
    <location>
        <begin position="398"/>
        <end position="421"/>
    </location>
</feature>
<dbReference type="EMBL" id="MSCH01000003">
    <property type="protein sequence ID" value="PQJ54603.1"/>
    <property type="molecule type" value="Genomic_DNA"/>
</dbReference>
<organism evidence="4 5">
    <name type="scientific">Psychrosphaera saromensis</name>
    <dbReference type="NCBI Taxonomy" id="716813"/>
    <lineage>
        <taxon>Bacteria</taxon>
        <taxon>Pseudomonadati</taxon>
        <taxon>Pseudomonadota</taxon>
        <taxon>Gammaproteobacteria</taxon>
        <taxon>Alteromonadales</taxon>
        <taxon>Pseudoalteromonadaceae</taxon>
        <taxon>Psychrosphaera</taxon>
    </lineage>
</organism>
<feature type="chain" id="PRO_5015447942" evidence="3">
    <location>
        <begin position="24"/>
        <end position="479"/>
    </location>
</feature>
<feature type="region of interest" description="Disordered" evidence="1">
    <location>
        <begin position="438"/>
        <end position="479"/>
    </location>
</feature>
<dbReference type="NCBIfam" id="TIGR03503">
    <property type="entry name" value="TIGR03503 family protein"/>
    <property type="match status" value="1"/>
</dbReference>
<keyword evidence="2" id="KW-0472">Membrane</keyword>
<dbReference type="InterPro" id="IPR020010">
    <property type="entry name" value="CHP03503"/>
</dbReference>